<dbReference type="GO" id="GO:0071973">
    <property type="term" value="P:bacterial-type flagellum-dependent cell motility"/>
    <property type="evidence" value="ECO:0007669"/>
    <property type="project" value="InterPro"/>
</dbReference>
<organism evidence="11 12">
    <name type="scientific">Candidatus Sulfurimonas marisnigri</name>
    <dbReference type="NCBI Taxonomy" id="2740405"/>
    <lineage>
        <taxon>Bacteria</taxon>
        <taxon>Pseudomonadati</taxon>
        <taxon>Campylobacterota</taxon>
        <taxon>Epsilonproteobacteria</taxon>
        <taxon>Campylobacterales</taxon>
        <taxon>Sulfurimonadaceae</taxon>
        <taxon>Sulfurimonas</taxon>
    </lineage>
</organism>
<protein>
    <recommendedName>
        <fullName evidence="10">Flagellar protein FliL</fullName>
    </recommendedName>
</protein>
<dbReference type="RefSeq" id="WP_194365488.1">
    <property type="nucleotide sequence ID" value="NZ_CP054493.1"/>
</dbReference>
<keyword evidence="6 10" id="KW-0812">Transmembrane</keyword>
<keyword evidence="11" id="KW-0282">Flagellum</keyword>
<dbReference type="InterPro" id="IPR005503">
    <property type="entry name" value="FliL"/>
</dbReference>
<evidence type="ECO:0000313" key="12">
    <source>
        <dbReference type="Proteomes" id="UP000593836"/>
    </source>
</evidence>
<comment type="function">
    <text evidence="1 10">Controls the rotational direction of flagella during chemotaxis.</text>
</comment>
<dbReference type="GO" id="GO:0006935">
    <property type="term" value="P:chemotaxis"/>
    <property type="evidence" value="ECO:0007669"/>
    <property type="project" value="UniProtKB-KW"/>
</dbReference>
<feature type="transmembrane region" description="Helical" evidence="10">
    <location>
        <begin position="17"/>
        <end position="34"/>
    </location>
</feature>
<sequence length="179" mass="20334">MKININAITLRNFVKKTIFAVISLIILLLIIIGVRQSDFTNIKKYDSDDKSPREVVYNPNKITLNYYTTKVTLNNENSLANLGDFVFNVAGDRKLIANISLKYKSNNTSENWIQSDNNAGEEIVKKSVVLRDAIINTMIGNHNATVNSKKMRNDLKENINKNLSSGEIEEVYFNSFILQ</sequence>
<evidence type="ECO:0000256" key="9">
    <source>
        <dbReference type="ARBA" id="ARBA00023136"/>
    </source>
</evidence>
<keyword evidence="11" id="KW-0966">Cell projection</keyword>
<reference evidence="11 12" key="1">
    <citation type="submission" date="2020-05" db="EMBL/GenBank/DDBJ databases">
        <title>Sulfurimonas marisnigri, sp. nov., and Sulfurimonas baltica, sp. nov., manganese oxide reducing chemolithoautotrophs of the class Epsilonproteobacteria isolated from the pelagic redoxclines of the Black and Baltic Seas and emended description of the genus Sulfurimonas.</title>
        <authorList>
            <person name="Henkel J.V."/>
            <person name="Laudan C."/>
            <person name="Werner J."/>
            <person name="Neu T."/>
            <person name="Plewe S."/>
            <person name="Sproer C."/>
            <person name="Bunk B."/>
            <person name="Schulz-Vogt H.N."/>
        </authorList>
    </citation>
    <scope>NUCLEOTIDE SEQUENCE [LARGE SCALE GENOMIC DNA]</scope>
    <source>
        <strain evidence="11 12">SoZ1</strain>
    </source>
</reference>
<evidence type="ECO:0000256" key="5">
    <source>
        <dbReference type="ARBA" id="ARBA00022500"/>
    </source>
</evidence>
<name>A0A7S7RPL2_9BACT</name>
<keyword evidence="11" id="KW-0969">Cilium</keyword>
<keyword evidence="12" id="KW-1185">Reference proteome</keyword>
<comment type="subcellular location">
    <subcellularLocation>
        <location evidence="2">Cell membrane</location>
        <topology evidence="2">Single-pass membrane protein</topology>
    </subcellularLocation>
</comment>
<keyword evidence="7 10" id="KW-0283">Flagellar rotation</keyword>
<comment type="similarity">
    <text evidence="3 10">Belongs to the FliL family.</text>
</comment>
<evidence type="ECO:0000256" key="4">
    <source>
        <dbReference type="ARBA" id="ARBA00022475"/>
    </source>
</evidence>
<evidence type="ECO:0000256" key="2">
    <source>
        <dbReference type="ARBA" id="ARBA00004162"/>
    </source>
</evidence>
<proteinExistence type="inferred from homology"/>
<keyword evidence="5 10" id="KW-0145">Chemotaxis</keyword>
<evidence type="ECO:0000256" key="3">
    <source>
        <dbReference type="ARBA" id="ARBA00008281"/>
    </source>
</evidence>
<evidence type="ECO:0000256" key="10">
    <source>
        <dbReference type="RuleBase" id="RU364125"/>
    </source>
</evidence>
<evidence type="ECO:0000256" key="6">
    <source>
        <dbReference type="ARBA" id="ARBA00022692"/>
    </source>
</evidence>
<dbReference type="Proteomes" id="UP000593836">
    <property type="component" value="Chromosome"/>
</dbReference>
<keyword evidence="9 10" id="KW-0472">Membrane</keyword>
<dbReference type="EMBL" id="CP054493">
    <property type="protein sequence ID" value="QOY53653.1"/>
    <property type="molecule type" value="Genomic_DNA"/>
</dbReference>
<accession>A0A7S7RPL2</accession>
<evidence type="ECO:0000256" key="7">
    <source>
        <dbReference type="ARBA" id="ARBA00022779"/>
    </source>
</evidence>
<dbReference type="GO" id="GO:0005886">
    <property type="term" value="C:plasma membrane"/>
    <property type="evidence" value="ECO:0007669"/>
    <property type="project" value="UniProtKB-SubCell"/>
</dbReference>
<keyword evidence="8 10" id="KW-1133">Transmembrane helix</keyword>
<evidence type="ECO:0000256" key="8">
    <source>
        <dbReference type="ARBA" id="ARBA00022989"/>
    </source>
</evidence>
<gene>
    <name evidence="11" type="ORF">HUE87_06950</name>
</gene>
<dbReference type="AlphaFoldDB" id="A0A7S7RPL2"/>
<keyword evidence="4 10" id="KW-1003">Cell membrane</keyword>
<dbReference type="GO" id="GO:0009425">
    <property type="term" value="C:bacterial-type flagellum basal body"/>
    <property type="evidence" value="ECO:0007669"/>
    <property type="project" value="InterPro"/>
</dbReference>
<dbReference type="KEGG" id="smas:HUE87_06950"/>
<dbReference type="Pfam" id="PF03748">
    <property type="entry name" value="FliL"/>
    <property type="match status" value="1"/>
</dbReference>
<evidence type="ECO:0000256" key="1">
    <source>
        <dbReference type="ARBA" id="ARBA00002254"/>
    </source>
</evidence>
<evidence type="ECO:0000313" key="11">
    <source>
        <dbReference type="EMBL" id="QOY53653.1"/>
    </source>
</evidence>